<evidence type="ECO:0000313" key="2">
    <source>
        <dbReference type="Proteomes" id="UP001055879"/>
    </source>
</evidence>
<keyword evidence="2" id="KW-1185">Reference proteome</keyword>
<protein>
    <submittedName>
        <fullName evidence="1">Uncharacterized protein</fullName>
    </submittedName>
</protein>
<sequence>MKLKSTRKEMSQRRNSLLGELRSSDIVLTFLIQHSSESNNTRFTDHSNRNPNLLHAAHPPDEASFDSSVFTLAEDTSLATASSGAEDKDGGEDVSDEGAGGRSDNGGGAGKEPAVGDRERIEGESSEPSCGAGNGEICCGSEETERVKEGLWRQKGWVRYRERERKRERQHLKFKKGTLN</sequence>
<reference evidence="2" key="1">
    <citation type="journal article" date="2022" name="Mol. Ecol. Resour.">
        <title>The genomes of chicory, endive, great burdock and yacon provide insights into Asteraceae palaeo-polyploidization history and plant inulin production.</title>
        <authorList>
            <person name="Fan W."/>
            <person name="Wang S."/>
            <person name="Wang H."/>
            <person name="Wang A."/>
            <person name="Jiang F."/>
            <person name="Liu H."/>
            <person name="Zhao H."/>
            <person name="Xu D."/>
            <person name="Zhang Y."/>
        </authorList>
    </citation>
    <scope>NUCLEOTIDE SEQUENCE [LARGE SCALE GENOMIC DNA]</scope>
    <source>
        <strain evidence="2">cv. Niubang</strain>
    </source>
</reference>
<gene>
    <name evidence="1" type="ORF">L6452_20220</name>
</gene>
<name>A0ACB9BB62_ARCLA</name>
<comment type="caution">
    <text evidence="1">The sequence shown here is derived from an EMBL/GenBank/DDBJ whole genome shotgun (WGS) entry which is preliminary data.</text>
</comment>
<organism evidence="1 2">
    <name type="scientific">Arctium lappa</name>
    <name type="common">Greater burdock</name>
    <name type="synonym">Lappa major</name>
    <dbReference type="NCBI Taxonomy" id="4217"/>
    <lineage>
        <taxon>Eukaryota</taxon>
        <taxon>Viridiplantae</taxon>
        <taxon>Streptophyta</taxon>
        <taxon>Embryophyta</taxon>
        <taxon>Tracheophyta</taxon>
        <taxon>Spermatophyta</taxon>
        <taxon>Magnoliopsida</taxon>
        <taxon>eudicotyledons</taxon>
        <taxon>Gunneridae</taxon>
        <taxon>Pentapetalae</taxon>
        <taxon>asterids</taxon>
        <taxon>campanulids</taxon>
        <taxon>Asterales</taxon>
        <taxon>Asteraceae</taxon>
        <taxon>Carduoideae</taxon>
        <taxon>Cardueae</taxon>
        <taxon>Arctiinae</taxon>
        <taxon>Arctium</taxon>
    </lineage>
</organism>
<dbReference type="Proteomes" id="UP001055879">
    <property type="component" value="Linkage Group LG06"/>
</dbReference>
<dbReference type="EMBL" id="CM042052">
    <property type="protein sequence ID" value="KAI3719323.1"/>
    <property type="molecule type" value="Genomic_DNA"/>
</dbReference>
<evidence type="ECO:0000313" key="1">
    <source>
        <dbReference type="EMBL" id="KAI3719323.1"/>
    </source>
</evidence>
<proteinExistence type="predicted"/>
<accession>A0ACB9BB62</accession>
<reference evidence="1 2" key="2">
    <citation type="journal article" date="2022" name="Mol. Ecol. Resour.">
        <title>The genomes of chicory, endive, great burdock and yacon provide insights into Asteraceae paleo-polyploidization history and plant inulin production.</title>
        <authorList>
            <person name="Fan W."/>
            <person name="Wang S."/>
            <person name="Wang H."/>
            <person name="Wang A."/>
            <person name="Jiang F."/>
            <person name="Liu H."/>
            <person name="Zhao H."/>
            <person name="Xu D."/>
            <person name="Zhang Y."/>
        </authorList>
    </citation>
    <scope>NUCLEOTIDE SEQUENCE [LARGE SCALE GENOMIC DNA]</scope>
    <source>
        <strain evidence="2">cv. Niubang</strain>
    </source>
</reference>